<dbReference type="OrthoDB" id="4178589at2759"/>
<name>A0A0H1BAL5_9EURO</name>
<evidence type="ECO:0000313" key="1">
    <source>
        <dbReference type="EMBL" id="KLJ08148.1"/>
    </source>
</evidence>
<keyword evidence="2" id="KW-1185">Reference proteome</keyword>
<dbReference type="EMBL" id="LDEV01002658">
    <property type="protein sequence ID" value="KLJ08148.1"/>
    <property type="molecule type" value="Genomic_DNA"/>
</dbReference>
<protein>
    <recommendedName>
        <fullName evidence="3">F-box domain-containing protein</fullName>
    </recommendedName>
</protein>
<reference evidence="2" key="1">
    <citation type="journal article" date="2015" name="PLoS Genet.">
        <title>The dynamic genome and transcriptome of the human fungal pathogen Blastomyces and close relative Emmonsia.</title>
        <authorList>
            <person name="Munoz J.F."/>
            <person name="Gauthier G.M."/>
            <person name="Desjardins C.A."/>
            <person name="Gallo J.E."/>
            <person name="Holder J."/>
            <person name="Sullivan T.D."/>
            <person name="Marty A.J."/>
            <person name="Carmen J.C."/>
            <person name="Chen Z."/>
            <person name="Ding L."/>
            <person name="Gujja S."/>
            <person name="Magrini V."/>
            <person name="Misas E."/>
            <person name="Mitreva M."/>
            <person name="Priest M."/>
            <person name="Saif S."/>
            <person name="Whiston E.A."/>
            <person name="Young S."/>
            <person name="Zeng Q."/>
            <person name="Goldman W.E."/>
            <person name="Mardis E.R."/>
            <person name="Taylor J.W."/>
            <person name="McEwen J.G."/>
            <person name="Clay O.K."/>
            <person name="Klein B.S."/>
            <person name="Cuomo C.A."/>
        </authorList>
    </citation>
    <scope>NUCLEOTIDE SEQUENCE [LARGE SCALE GENOMIC DNA]</scope>
    <source>
        <strain evidence="2">UAMH 139</strain>
    </source>
</reference>
<dbReference type="Gene3D" id="3.80.10.10">
    <property type="entry name" value="Ribonuclease Inhibitor"/>
    <property type="match status" value="1"/>
</dbReference>
<dbReference type="AlphaFoldDB" id="A0A0H1BAL5"/>
<proteinExistence type="predicted"/>
<dbReference type="SUPFAM" id="SSF52047">
    <property type="entry name" value="RNI-like"/>
    <property type="match status" value="1"/>
</dbReference>
<comment type="caution">
    <text evidence="1">The sequence shown here is derived from an EMBL/GenBank/DDBJ whole genome shotgun (WGS) entry which is preliminary data.</text>
</comment>
<evidence type="ECO:0008006" key="3">
    <source>
        <dbReference type="Google" id="ProtNLM"/>
    </source>
</evidence>
<gene>
    <name evidence="1" type="ORF">EMPG_16406</name>
</gene>
<evidence type="ECO:0000313" key="2">
    <source>
        <dbReference type="Proteomes" id="UP000053573"/>
    </source>
</evidence>
<accession>A0A0H1BAL5</accession>
<dbReference type="InterPro" id="IPR032675">
    <property type="entry name" value="LRR_dom_sf"/>
</dbReference>
<organism evidence="1 2">
    <name type="scientific">Blastomyces silverae</name>
    <dbReference type="NCBI Taxonomy" id="2060906"/>
    <lineage>
        <taxon>Eukaryota</taxon>
        <taxon>Fungi</taxon>
        <taxon>Dikarya</taxon>
        <taxon>Ascomycota</taxon>
        <taxon>Pezizomycotina</taxon>
        <taxon>Eurotiomycetes</taxon>
        <taxon>Eurotiomycetidae</taxon>
        <taxon>Onygenales</taxon>
        <taxon>Ajellomycetaceae</taxon>
        <taxon>Blastomyces</taxon>
    </lineage>
</organism>
<sequence length="414" mass="47103">MGWEDLPVELVHLIVSKNSIGHHDLANLARVNSCLAGIVPQYLYRDVQFISAEPSLESECKGLARLAKFNRSITRNPSLARLTRSIAIVTYVEENHAVDCIWEVLAKLYALEKLVLSIETEDKLHVVLQRNPLTRLRCVEICGHLLNLGVAASYMHLPTIKSLTVEYRSFSRAGRQRSIVARLPPNMERQTSLKELTIRVPSKTISLLPRLISSCPTLTAFAFSIKNPINVRSERVLLSNALSFCQETVTVLELNCEYLEFWEYYDCCPVVLRDMKRLRVLKIDTLFLLSDDDTYSPILRDDIYQRLPSSLEDLEIRFQRIYGAFETDSPFSAHDVPPDSSPTYKPEHLTWLLQIGMNKEIHLPNLVHVCIRESNVSLPSPCKVSNLPAEIEVPFCEAGIEIELFLLPSDSRPF</sequence>
<dbReference type="Proteomes" id="UP000053573">
    <property type="component" value="Unassembled WGS sequence"/>
</dbReference>